<gene>
    <name evidence="1" type="ORF">QJT80_08245</name>
</gene>
<accession>A0AA95H0Z6</accession>
<dbReference type="Proteomes" id="UP001300672">
    <property type="component" value="Chromosome"/>
</dbReference>
<dbReference type="AlphaFoldDB" id="A0AA95H0Z6"/>
<name>A0AA95H0Z6_9GAMM</name>
<proteinExistence type="predicted"/>
<organism evidence="1">
    <name type="scientific">Candidatus Thiocaldithrix dubininis</name>
    <dbReference type="NCBI Taxonomy" id="3080823"/>
    <lineage>
        <taxon>Bacteria</taxon>
        <taxon>Pseudomonadati</taxon>
        <taxon>Pseudomonadota</taxon>
        <taxon>Gammaproteobacteria</taxon>
        <taxon>Thiotrichales</taxon>
        <taxon>Thiotrichaceae</taxon>
        <taxon>Candidatus Thiocaldithrix</taxon>
    </lineage>
</organism>
<dbReference type="KEGG" id="tdu:QJT80_08245"/>
<reference evidence="1" key="1">
    <citation type="journal article" date="2023" name="Int. J. Mol. Sci.">
        <title>Metagenomics Revealed a New Genus 'Candidatus Thiocaldithrix dubininis' gen. nov., sp. nov. and a New Species 'Candidatus Thiothrix putei' sp. nov. in the Family Thiotrichaceae, Some Members of Which Have Traits of Both Na+- and H+-Motive Energetics.</title>
        <authorList>
            <person name="Ravin N.V."/>
            <person name="Muntyan M.S."/>
            <person name="Smolyakov D.D."/>
            <person name="Rudenko T.S."/>
            <person name="Beletsky A.V."/>
            <person name="Mardanov A.V."/>
            <person name="Grabovich M.Y."/>
        </authorList>
    </citation>
    <scope>NUCLEOTIDE SEQUENCE</scope>
    <source>
        <strain evidence="1">GKL-01</strain>
    </source>
</reference>
<reference evidence="1" key="2">
    <citation type="submission" date="2023-04" db="EMBL/GenBank/DDBJ databases">
        <authorList>
            <person name="Beletskiy A.V."/>
            <person name="Mardanov A.V."/>
            <person name="Ravin N.V."/>
        </authorList>
    </citation>
    <scope>NUCLEOTIDE SEQUENCE</scope>
    <source>
        <strain evidence="1">GKL-01</strain>
    </source>
</reference>
<evidence type="ECO:0000313" key="1">
    <source>
        <dbReference type="EMBL" id="WGZ89502.1"/>
    </source>
</evidence>
<dbReference type="EMBL" id="CP124755">
    <property type="protein sequence ID" value="WGZ89502.1"/>
    <property type="molecule type" value="Genomic_DNA"/>
</dbReference>
<sequence length="63" mass="7268">MTADTHSIQAIETRRADHGYHAFLQQVQAQFAQSAQHAHWFTTDISDVWDLYLQLGSLGLRRK</sequence>
<protein>
    <submittedName>
        <fullName evidence="1">Uncharacterized protein</fullName>
    </submittedName>
</protein>